<dbReference type="EMBL" id="DF237227">
    <property type="protein sequence ID" value="GAQ86241.1"/>
    <property type="molecule type" value="Genomic_DNA"/>
</dbReference>
<dbReference type="Proteomes" id="UP000054558">
    <property type="component" value="Unassembled WGS sequence"/>
</dbReference>
<evidence type="ECO:0000256" key="4">
    <source>
        <dbReference type="ARBA" id="ARBA00023242"/>
    </source>
</evidence>
<evidence type="ECO:0000256" key="3">
    <source>
        <dbReference type="ARBA" id="ARBA00022490"/>
    </source>
</evidence>
<dbReference type="PANTHER" id="PTHR31250">
    <property type="entry name" value="IQ DOMAIN-CONTAINING PROTEIN IQM3"/>
    <property type="match status" value="1"/>
</dbReference>
<keyword evidence="4" id="KW-0539">Nucleus</keyword>
<dbReference type="InterPro" id="IPR044159">
    <property type="entry name" value="IQM"/>
</dbReference>
<protein>
    <submittedName>
        <fullName evidence="6">Calmodulin-binding protein-like protein</fullName>
    </submittedName>
</protein>
<dbReference type="OrthoDB" id="7344096at2759"/>
<dbReference type="OMA" id="ICHWLEA"/>
<reference evidence="6 7" key="1">
    <citation type="journal article" date="2014" name="Nat. Commun.">
        <title>Klebsormidium flaccidum genome reveals primary factors for plant terrestrial adaptation.</title>
        <authorList>
            <person name="Hori K."/>
            <person name="Maruyama F."/>
            <person name="Fujisawa T."/>
            <person name="Togashi T."/>
            <person name="Yamamoto N."/>
            <person name="Seo M."/>
            <person name="Sato S."/>
            <person name="Yamada T."/>
            <person name="Mori H."/>
            <person name="Tajima N."/>
            <person name="Moriyama T."/>
            <person name="Ikeuchi M."/>
            <person name="Watanabe M."/>
            <person name="Wada H."/>
            <person name="Kobayashi K."/>
            <person name="Saito M."/>
            <person name="Masuda T."/>
            <person name="Sasaki-Sekimoto Y."/>
            <person name="Mashiguchi K."/>
            <person name="Awai K."/>
            <person name="Shimojima M."/>
            <person name="Masuda S."/>
            <person name="Iwai M."/>
            <person name="Nobusawa T."/>
            <person name="Narise T."/>
            <person name="Kondo S."/>
            <person name="Saito H."/>
            <person name="Sato R."/>
            <person name="Murakawa M."/>
            <person name="Ihara Y."/>
            <person name="Oshima-Yamada Y."/>
            <person name="Ohtaka K."/>
            <person name="Satoh M."/>
            <person name="Sonobe K."/>
            <person name="Ishii M."/>
            <person name="Ohtani R."/>
            <person name="Kanamori-Sato M."/>
            <person name="Honoki R."/>
            <person name="Miyazaki D."/>
            <person name="Mochizuki H."/>
            <person name="Umetsu J."/>
            <person name="Higashi K."/>
            <person name="Shibata D."/>
            <person name="Kamiya Y."/>
            <person name="Sato N."/>
            <person name="Nakamura Y."/>
            <person name="Tabata S."/>
            <person name="Ida S."/>
            <person name="Kurokawa K."/>
            <person name="Ohta H."/>
        </authorList>
    </citation>
    <scope>NUCLEOTIDE SEQUENCE [LARGE SCALE GENOMIC DNA]</scope>
    <source>
        <strain evidence="6 7">NIES-2285</strain>
    </source>
</reference>
<name>A0A1Y1IAU1_KLENI</name>
<accession>A0A1Y1IAU1</accession>
<feature type="region of interest" description="Disordered" evidence="5">
    <location>
        <begin position="1"/>
        <end position="44"/>
    </location>
</feature>
<comment type="subcellular location">
    <subcellularLocation>
        <location evidence="2">Cytoplasm</location>
    </subcellularLocation>
    <subcellularLocation>
        <location evidence="1">Nucleus</location>
    </subcellularLocation>
</comment>
<dbReference type="AlphaFoldDB" id="A0A1Y1IAU1"/>
<gene>
    <name evidence="6" type="ORF">KFL_002780050</name>
</gene>
<dbReference type="GO" id="GO:0005737">
    <property type="term" value="C:cytoplasm"/>
    <property type="evidence" value="ECO:0007669"/>
    <property type="project" value="UniProtKB-SubCell"/>
</dbReference>
<keyword evidence="3" id="KW-0963">Cytoplasm</keyword>
<keyword evidence="7" id="KW-1185">Reference proteome</keyword>
<dbReference type="STRING" id="105231.A0A1Y1IAU1"/>
<evidence type="ECO:0000313" key="6">
    <source>
        <dbReference type="EMBL" id="GAQ86241.1"/>
    </source>
</evidence>
<feature type="region of interest" description="Disordered" evidence="5">
    <location>
        <begin position="334"/>
        <end position="384"/>
    </location>
</feature>
<dbReference type="PANTHER" id="PTHR31250:SF27">
    <property type="entry name" value="IQ DOMAIN-CONTAINING PROTEIN IQM5"/>
    <property type="match status" value="1"/>
</dbReference>
<organism evidence="6 7">
    <name type="scientific">Klebsormidium nitens</name>
    <name type="common">Green alga</name>
    <name type="synonym">Ulothrix nitens</name>
    <dbReference type="NCBI Taxonomy" id="105231"/>
    <lineage>
        <taxon>Eukaryota</taxon>
        <taxon>Viridiplantae</taxon>
        <taxon>Streptophyta</taxon>
        <taxon>Klebsormidiophyceae</taxon>
        <taxon>Klebsormidiales</taxon>
        <taxon>Klebsormidiaceae</taxon>
        <taxon>Klebsormidium</taxon>
    </lineage>
</organism>
<sequence length="384" mass="42784">METSVKVRDNSSVPVEKQSHKAMNDYGAEASTSGRSQESADSAADASAAITVQRIFRGHRERRRLADIALLEQEKGWSSVLDALALQQNNSTDGDETTVKRWLRLKSKASKVGKGLGADDKARLLGINHWLEAVDARHRYGHNLQLYYQVWQKSDTDQPFFYWLDVGEGQHVELEECPRKKLQGELIKYLTPVERMAYEVEVVHGKLLNRLSQEPIHTDKDKKWIFVMDAHGKLYISAKQKGRFQHSSFLSGAATKAAGRLQCDHGTLKLMEAHSGHYHPTKENFDELLRILTETGVDLSQAKIQYVSDDLLGAEAGSTSRREDPSITFVLEPGAADAEVESAVEDSSVFSGTRNEECSTGPAPTKERANGSKTSPDSVIRRTF</sequence>
<proteinExistence type="predicted"/>
<evidence type="ECO:0000256" key="1">
    <source>
        <dbReference type="ARBA" id="ARBA00004123"/>
    </source>
</evidence>
<evidence type="ECO:0000313" key="7">
    <source>
        <dbReference type="Proteomes" id="UP000054558"/>
    </source>
</evidence>
<evidence type="ECO:0000256" key="2">
    <source>
        <dbReference type="ARBA" id="ARBA00004496"/>
    </source>
</evidence>
<evidence type="ECO:0000256" key="5">
    <source>
        <dbReference type="SAM" id="MobiDB-lite"/>
    </source>
</evidence>
<dbReference type="PROSITE" id="PS50096">
    <property type="entry name" value="IQ"/>
    <property type="match status" value="1"/>
</dbReference>
<dbReference type="GO" id="GO:0005634">
    <property type="term" value="C:nucleus"/>
    <property type="evidence" value="ECO:0007669"/>
    <property type="project" value="UniProtKB-SubCell"/>
</dbReference>